<evidence type="ECO:0000256" key="1">
    <source>
        <dbReference type="ARBA" id="ARBA00004123"/>
    </source>
</evidence>
<dbReference type="GO" id="GO:0003723">
    <property type="term" value="F:RNA binding"/>
    <property type="evidence" value="ECO:0007669"/>
    <property type="project" value="UniProtKB-UniRule"/>
</dbReference>
<evidence type="ECO:0000313" key="9">
    <source>
        <dbReference type="Proteomes" id="UP000054561"/>
    </source>
</evidence>
<dbReference type="VEuPathDB" id="PlasmoDB:AK88_04430"/>
<keyword evidence="5 6" id="KW-0539">Nucleus</keyword>
<organism evidence="8 9">
    <name type="scientific">Plasmodium fragile</name>
    <dbReference type="NCBI Taxonomy" id="5857"/>
    <lineage>
        <taxon>Eukaryota</taxon>
        <taxon>Sar</taxon>
        <taxon>Alveolata</taxon>
        <taxon>Apicomplexa</taxon>
        <taxon>Aconoidasida</taxon>
        <taxon>Haemosporida</taxon>
        <taxon>Plasmodiidae</taxon>
        <taxon>Plasmodium</taxon>
        <taxon>Plasmodium (Plasmodium)</taxon>
    </lineage>
</organism>
<dbReference type="RefSeq" id="XP_012337463.1">
    <property type="nucleotide sequence ID" value="XM_012482040.1"/>
</dbReference>
<evidence type="ECO:0000256" key="2">
    <source>
        <dbReference type="ARBA" id="ARBA00009154"/>
    </source>
</evidence>
<keyword evidence="6" id="KW-0238">DNA-binding</keyword>
<protein>
    <recommendedName>
        <fullName evidence="6">Nuclear nucleic acid-binding protein C1D</fullName>
    </recommendedName>
</protein>
<comment type="subunit">
    <text evidence="6">Monomer and homodimer.</text>
</comment>
<evidence type="ECO:0000313" key="8">
    <source>
        <dbReference type="EMBL" id="KJP85955.1"/>
    </source>
</evidence>
<feature type="coiled-coil region" evidence="7">
    <location>
        <begin position="22"/>
        <end position="49"/>
    </location>
</feature>
<dbReference type="GO" id="GO:0010468">
    <property type="term" value="P:regulation of gene expression"/>
    <property type="evidence" value="ECO:0007669"/>
    <property type="project" value="TreeGrafter"/>
</dbReference>
<dbReference type="Pfam" id="PF04000">
    <property type="entry name" value="Sas10_Utp3"/>
    <property type="match status" value="1"/>
</dbReference>
<comment type="similarity">
    <text evidence="2 6">Belongs to the C1D family.</text>
</comment>
<dbReference type="GO" id="GO:0003677">
    <property type="term" value="F:DNA binding"/>
    <property type="evidence" value="ECO:0007669"/>
    <property type="project" value="UniProtKB-KW"/>
</dbReference>
<evidence type="ECO:0000256" key="4">
    <source>
        <dbReference type="ARBA" id="ARBA00022884"/>
    </source>
</evidence>
<dbReference type="PANTHER" id="PTHR15341">
    <property type="entry name" value="SUN-COR STEROID HORMONE RECEPTOR CO-REPRESSOR"/>
    <property type="match status" value="1"/>
</dbReference>
<accession>A0A0D9QFW6</accession>
<sequence length="151" mass="17808">MDQKKNDNSTGCKKDGTLAIKKDDHVEILKNLNSTIKEFQKNFELLNKNYSVKDLERVLNPVQYAEYNSFLAYSICSIFHSYLKISGDFLSNHPIKNELKKVQLLMKEIKEKNQENNEDKRYLTINKEASKRIIDSCISYNKDLKKRKHFK</sequence>
<keyword evidence="4 6" id="KW-0694">RNA-binding</keyword>
<keyword evidence="6" id="KW-0963">Cytoplasm</keyword>
<keyword evidence="7" id="KW-0175">Coiled coil</keyword>
<comment type="function">
    <text evidence="6">Plays a role in the recruitment of the exosome to pre-rRNA to mediate the 3'-5' end processing of the 5.8S rRNA.</text>
</comment>
<dbReference type="GO" id="GO:0005730">
    <property type="term" value="C:nucleolus"/>
    <property type="evidence" value="ECO:0007669"/>
    <property type="project" value="UniProtKB-SubCell"/>
</dbReference>
<keyword evidence="3 6" id="KW-0698">rRNA processing</keyword>
<proteinExistence type="inferred from homology"/>
<dbReference type="GO" id="GO:0005737">
    <property type="term" value="C:cytoplasm"/>
    <property type="evidence" value="ECO:0007669"/>
    <property type="project" value="UniProtKB-SubCell"/>
</dbReference>
<keyword evidence="9" id="KW-1185">Reference proteome</keyword>
<reference evidence="8 9" key="1">
    <citation type="submission" date="2014-03" db="EMBL/GenBank/DDBJ databases">
        <title>The Genome Sequence of Plasmodium fragile nilgiri.</title>
        <authorList>
            <consortium name="The Broad Institute Genomics Platform"/>
            <consortium name="The Broad Institute Genome Sequencing Center for Infectious Disease"/>
            <person name="Neafsey D."/>
            <person name="Duraisingh M."/>
            <person name="Young S.K."/>
            <person name="Zeng Q."/>
            <person name="Gargeya S."/>
            <person name="Abouelleil A."/>
            <person name="Alvarado L."/>
            <person name="Chapman S.B."/>
            <person name="Gainer-Dewar J."/>
            <person name="Goldberg J."/>
            <person name="Griggs A."/>
            <person name="Gujja S."/>
            <person name="Hansen M."/>
            <person name="Howarth C."/>
            <person name="Imamovic A."/>
            <person name="Larimer J."/>
            <person name="Pearson M."/>
            <person name="Poon T.W."/>
            <person name="Priest M."/>
            <person name="Roberts A."/>
            <person name="Saif S."/>
            <person name="Shea T."/>
            <person name="Sykes S."/>
            <person name="Wortman J."/>
            <person name="Nusbaum C."/>
            <person name="Birren B."/>
        </authorList>
    </citation>
    <scope>NUCLEOTIDE SEQUENCE [LARGE SCALE GENOMIC DNA]</scope>
    <source>
        <strain evidence="9">nilgiri</strain>
    </source>
</reference>
<dbReference type="EMBL" id="KQ001706">
    <property type="protein sequence ID" value="KJP85955.1"/>
    <property type="molecule type" value="Genomic_DNA"/>
</dbReference>
<dbReference type="InterPro" id="IPR007146">
    <property type="entry name" value="Sas10/Utp3/C1D"/>
</dbReference>
<dbReference type="OMA" id="DNPPGCK"/>
<dbReference type="PANTHER" id="PTHR15341:SF3">
    <property type="entry name" value="NUCLEAR NUCLEIC ACID-BINDING PROTEIN C1D"/>
    <property type="match status" value="1"/>
</dbReference>
<evidence type="ECO:0000256" key="7">
    <source>
        <dbReference type="SAM" id="Coils"/>
    </source>
</evidence>
<gene>
    <name evidence="8" type="ORF">AK88_04430</name>
</gene>
<dbReference type="OrthoDB" id="10261072at2759"/>
<evidence type="ECO:0000256" key="5">
    <source>
        <dbReference type="ARBA" id="ARBA00023242"/>
    </source>
</evidence>
<dbReference type="InterPro" id="IPR011082">
    <property type="entry name" value="Exosome-assoc_fac/DNA_repair"/>
</dbReference>
<dbReference type="GO" id="GO:0000178">
    <property type="term" value="C:exosome (RNase complex)"/>
    <property type="evidence" value="ECO:0007669"/>
    <property type="project" value="TreeGrafter"/>
</dbReference>
<name>A0A0D9QFW6_PLAFR</name>
<dbReference type="GO" id="GO:0000460">
    <property type="term" value="P:maturation of 5.8S rRNA"/>
    <property type="evidence" value="ECO:0007669"/>
    <property type="project" value="TreeGrafter"/>
</dbReference>
<dbReference type="AlphaFoldDB" id="A0A0D9QFW6"/>
<dbReference type="GeneID" id="24269744"/>
<comment type="subcellular location">
    <subcellularLocation>
        <location evidence="6">Cytoplasm</location>
    </subcellularLocation>
    <subcellularLocation>
        <location evidence="6">Nucleus</location>
        <location evidence="6">Nucleolus</location>
    </subcellularLocation>
    <subcellularLocation>
        <location evidence="1 6">Nucleus</location>
    </subcellularLocation>
</comment>
<evidence type="ECO:0000256" key="3">
    <source>
        <dbReference type="ARBA" id="ARBA00022552"/>
    </source>
</evidence>
<dbReference type="Proteomes" id="UP000054561">
    <property type="component" value="Unassembled WGS sequence"/>
</dbReference>
<evidence type="ECO:0000256" key="6">
    <source>
        <dbReference type="RuleBase" id="RU368003"/>
    </source>
</evidence>